<protein>
    <submittedName>
        <fullName evidence="1">Uncharacterized protein</fullName>
    </submittedName>
</protein>
<evidence type="ECO:0000313" key="1">
    <source>
        <dbReference type="EMBL" id="KAH0556551.1"/>
    </source>
</evidence>
<keyword evidence="2" id="KW-1185">Reference proteome</keyword>
<dbReference type="Proteomes" id="UP000826195">
    <property type="component" value="Unassembled WGS sequence"/>
</dbReference>
<evidence type="ECO:0000313" key="2">
    <source>
        <dbReference type="Proteomes" id="UP000826195"/>
    </source>
</evidence>
<gene>
    <name evidence="1" type="ORF">KQX54_000865</name>
</gene>
<dbReference type="EMBL" id="JAHXZJ010000753">
    <property type="protein sequence ID" value="KAH0556551.1"/>
    <property type="molecule type" value="Genomic_DNA"/>
</dbReference>
<comment type="caution">
    <text evidence="1">The sequence shown here is derived from an EMBL/GenBank/DDBJ whole genome shotgun (WGS) entry which is preliminary data.</text>
</comment>
<reference evidence="1 2" key="1">
    <citation type="journal article" date="2021" name="J. Hered.">
        <title>A chromosome-level genome assembly of the parasitoid wasp, Cotesia glomerata (Hymenoptera: Braconidae).</title>
        <authorList>
            <person name="Pinto B.J."/>
            <person name="Weis J.J."/>
            <person name="Gamble T."/>
            <person name="Ode P.J."/>
            <person name="Paul R."/>
            <person name="Zaspel J.M."/>
        </authorList>
    </citation>
    <scope>NUCLEOTIDE SEQUENCE [LARGE SCALE GENOMIC DNA]</scope>
    <source>
        <strain evidence="1">CgM1</strain>
    </source>
</reference>
<accession>A0AAV7IAV2</accession>
<dbReference type="AlphaFoldDB" id="A0AAV7IAV2"/>
<proteinExistence type="predicted"/>
<name>A0AAV7IAV2_COTGL</name>
<organism evidence="1 2">
    <name type="scientific">Cotesia glomerata</name>
    <name type="common">Lepidopteran parasitic wasp</name>
    <name type="synonym">Apanteles glomeratus</name>
    <dbReference type="NCBI Taxonomy" id="32391"/>
    <lineage>
        <taxon>Eukaryota</taxon>
        <taxon>Metazoa</taxon>
        <taxon>Ecdysozoa</taxon>
        <taxon>Arthropoda</taxon>
        <taxon>Hexapoda</taxon>
        <taxon>Insecta</taxon>
        <taxon>Pterygota</taxon>
        <taxon>Neoptera</taxon>
        <taxon>Endopterygota</taxon>
        <taxon>Hymenoptera</taxon>
        <taxon>Apocrita</taxon>
        <taxon>Ichneumonoidea</taxon>
        <taxon>Braconidae</taxon>
        <taxon>Microgastrinae</taxon>
        <taxon>Cotesia</taxon>
    </lineage>
</organism>
<sequence length="98" mass="11357">MMLCRQIIFHVKMCDLYMIPKDEDFSFDPETKRASGITAIWVARNRFTALDRGYSLVIKNLKNEVTKKVQIPNCDEIFNASTSMLQLRDSNQVILLDV</sequence>